<dbReference type="Gene3D" id="2.60.40.1120">
    <property type="entry name" value="Carboxypeptidase-like, regulatory domain"/>
    <property type="match status" value="1"/>
</dbReference>
<keyword evidence="5 11" id="KW-0812">Transmembrane</keyword>
<keyword evidence="2 11" id="KW-0813">Transport</keyword>
<dbReference type="Gene3D" id="2.40.170.20">
    <property type="entry name" value="TonB-dependent receptor, beta-barrel domain"/>
    <property type="match status" value="1"/>
</dbReference>
<dbReference type="SUPFAM" id="SSF56935">
    <property type="entry name" value="Porins"/>
    <property type="match status" value="1"/>
</dbReference>
<evidence type="ECO:0000256" key="2">
    <source>
        <dbReference type="ARBA" id="ARBA00022448"/>
    </source>
</evidence>
<organism evidence="13 14">
    <name type="scientific">Reichenbachiella faecimaris</name>
    <dbReference type="NCBI Taxonomy" id="692418"/>
    <lineage>
        <taxon>Bacteria</taxon>
        <taxon>Pseudomonadati</taxon>
        <taxon>Bacteroidota</taxon>
        <taxon>Cytophagia</taxon>
        <taxon>Cytophagales</taxon>
        <taxon>Reichenbachiellaceae</taxon>
        <taxon>Reichenbachiella</taxon>
    </lineage>
</organism>
<dbReference type="InterPro" id="IPR037066">
    <property type="entry name" value="Plug_dom_sf"/>
</dbReference>
<dbReference type="Gene3D" id="2.170.130.10">
    <property type="entry name" value="TonB-dependent receptor, plug domain"/>
    <property type="match status" value="1"/>
</dbReference>
<evidence type="ECO:0000256" key="5">
    <source>
        <dbReference type="ARBA" id="ARBA00022692"/>
    </source>
</evidence>
<name>A0A1W2GER5_REIFA</name>
<protein>
    <submittedName>
        <fullName evidence="13">TonB-linked outer membrane protein, SusC/RagA family</fullName>
    </submittedName>
</protein>
<reference evidence="13 14" key="1">
    <citation type="submission" date="2017-04" db="EMBL/GenBank/DDBJ databases">
        <authorList>
            <person name="Afonso C.L."/>
            <person name="Miller P.J."/>
            <person name="Scott M.A."/>
            <person name="Spackman E."/>
            <person name="Goraichik I."/>
            <person name="Dimitrov K.M."/>
            <person name="Suarez D.L."/>
            <person name="Swayne D.E."/>
        </authorList>
    </citation>
    <scope>NUCLEOTIDE SEQUENCE [LARGE SCALE GENOMIC DNA]</scope>
    <source>
        <strain evidence="13 14">DSM 26133</strain>
    </source>
</reference>
<evidence type="ECO:0000313" key="13">
    <source>
        <dbReference type="EMBL" id="SMD35137.1"/>
    </source>
</evidence>
<dbReference type="GO" id="GO:0015344">
    <property type="term" value="F:siderophore uptake transmembrane transporter activity"/>
    <property type="evidence" value="ECO:0007669"/>
    <property type="project" value="TreeGrafter"/>
</dbReference>
<evidence type="ECO:0000259" key="12">
    <source>
        <dbReference type="Pfam" id="PF07715"/>
    </source>
</evidence>
<dbReference type="InterPro" id="IPR036942">
    <property type="entry name" value="Beta-barrel_TonB_sf"/>
</dbReference>
<evidence type="ECO:0000256" key="3">
    <source>
        <dbReference type="ARBA" id="ARBA00022452"/>
    </source>
</evidence>
<comment type="similarity">
    <text evidence="11">Belongs to the TonB-dependent receptor family.</text>
</comment>
<accession>A0A1W2GER5</accession>
<keyword evidence="8" id="KW-0406">Ion transport</keyword>
<dbReference type="Pfam" id="PF13715">
    <property type="entry name" value="CarbopepD_reg_2"/>
    <property type="match status" value="1"/>
</dbReference>
<dbReference type="NCBIfam" id="TIGR04057">
    <property type="entry name" value="SusC_RagA_signa"/>
    <property type="match status" value="1"/>
</dbReference>
<evidence type="ECO:0000256" key="11">
    <source>
        <dbReference type="PROSITE-ProRule" id="PRU01360"/>
    </source>
</evidence>
<evidence type="ECO:0000256" key="10">
    <source>
        <dbReference type="ARBA" id="ARBA00023237"/>
    </source>
</evidence>
<dbReference type="GO" id="GO:0009279">
    <property type="term" value="C:cell outer membrane"/>
    <property type="evidence" value="ECO:0007669"/>
    <property type="project" value="UniProtKB-SubCell"/>
</dbReference>
<dbReference type="Pfam" id="PF07715">
    <property type="entry name" value="Plug"/>
    <property type="match status" value="1"/>
</dbReference>
<dbReference type="PANTHER" id="PTHR32552">
    <property type="entry name" value="FERRICHROME IRON RECEPTOR-RELATED"/>
    <property type="match status" value="1"/>
</dbReference>
<dbReference type="InterPro" id="IPR023997">
    <property type="entry name" value="TonB-dep_OMP_SusC/RagA_CS"/>
</dbReference>
<dbReference type="Proteomes" id="UP000192472">
    <property type="component" value="Unassembled WGS sequence"/>
</dbReference>
<dbReference type="PANTHER" id="PTHR32552:SF68">
    <property type="entry name" value="FERRICHROME OUTER MEMBRANE TRANSPORTER_PHAGE RECEPTOR"/>
    <property type="match status" value="1"/>
</dbReference>
<comment type="subcellular location">
    <subcellularLocation>
        <location evidence="1 11">Cell outer membrane</location>
        <topology evidence="1 11">Multi-pass membrane protein</topology>
    </subcellularLocation>
</comment>
<sequence length="950" mass="103196">MLSVSVAYAQKTISGTVTDGSSGEVLVGVNVIVKGTATGTLTDLDGNYRIEVADGSALLFTYVGYATAEIAIGAASTVDVSMTVDVTNLEEVVVTGLASSIKRSNLANAVATVSGEELVGTTNQPTLDGALYGKMTGVNITASSGAPGGGIGVRLRGISSIKGNNQPLFIIDGVYLNNSEIPSGVRNASGANRGNEENSANRIADLDPSDIESIEVLKGASAAAIYGTRANAGVVIITTKTGKSGRTDVNFSQDIGFSKVQRLIGLRNWTAASVAATYDDDEAALFSAADQLYDYEEEIYGETGLITNTKISVSGGNEKSSFYLAGSTRDEEGIIKGTGFDRNSIRLNLKHKLSDKLDIAFNTNYINTKTNRGFTGNENEGGLSYGYNLAYTRPWYDLHPDEFGNYPDNPTSFGNMLLVRDKAENSDEVNRFITGAKINYNIIKETNTLLKLTFNGGIDYFLNETYVYVPETHQGQVGQQNGFVGVGKNTFNNRNFQSFVVFDKYLNGGALRFSTQAGISYLKFDRNFVYNQATQLIPGQTSLEQSGARSIEQTRENDEEFGIIFQEEVNWDDKVIGTIGMRMDKSSLNGDPNKYYNFLKASLAVNIANFDFWTFEPISQFKLRTAYGQTGSSATYGSLFTNLNATNIQGNGGTTIDPKRGTPTLFPETSSEIEFGADLGFLDGKVGLEATYYIRKVEDLLFDRSTPTSSGFTSEVLNEADLENKGIELGLSARPISNDAIQWTTNINWWKNQSTLTRLGVDPFPAPDNGFGLGLGTFYLREGHRITAIVQNDANGVATDVANTEPDFQMSFMNQLTFLKNFDFSFLLHWKKGGDALNLSALLLDDGGINPEIDGRGSQYKDTYIESAAYVRLREVALYYRVPMSALGSVNKVIRGIKVGISGRNLWTQTDYSGYDPEVSTNGSGVISNGLDVTPFPSTKQFYFHLNVNF</sequence>
<evidence type="ECO:0000256" key="7">
    <source>
        <dbReference type="ARBA" id="ARBA00023004"/>
    </source>
</evidence>
<dbReference type="InterPro" id="IPR012910">
    <property type="entry name" value="Plug_dom"/>
</dbReference>
<evidence type="ECO:0000256" key="6">
    <source>
        <dbReference type="ARBA" id="ARBA00022729"/>
    </source>
</evidence>
<keyword evidence="4" id="KW-0410">Iron transport</keyword>
<dbReference type="STRING" id="692418.SAMN04488029_2358"/>
<dbReference type="InterPro" id="IPR023996">
    <property type="entry name" value="TonB-dep_OMP_SusC/RagA"/>
</dbReference>
<keyword evidence="7" id="KW-0408">Iron</keyword>
<evidence type="ECO:0000256" key="9">
    <source>
        <dbReference type="ARBA" id="ARBA00023136"/>
    </source>
</evidence>
<keyword evidence="14" id="KW-1185">Reference proteome</keyword>
<evidence type="ECO:0000313" key="14">
    <source>
        <dbReference type="Proteomes" id="UP000192472"/>
    </source>
</evidence>
<keyword evidence="9 11" id="KW-0472">Membrane</keyword>
<keyword evidence="6" id="KW-0732">Signal</keyword>
<dbReference type="InterPro" id="IPR039426">
    <property type="entry name" value="TonB-dep_rcpt-like"/>
</dbReference>
<keyword evidence="10 11" id="KW-0998">Cell outer membrane</keyword>
<keyword evidence="3 11" id="KW-1134">Transmembrane beta strand</keyword>
<dbReference type="AlphaFoldDB" id="A0A1W2GER5"/>
<evidence type="ECO:0000256" key="4">
    <source>
        <dbReference type="ARBA" id="ARBA00022496"/>
    </source>
</evidence>
<dbReference type="SUPFAM" id="SSF49464">
    <property type="entry name" value="Carboxypeptidase regulatory domain-like"/>
    <property type="match status" value="1"/>
</dbReference>
<dbReference type="EMBL" id="FWYF01000002">
    <property type="protein sequence ID" value="SMD35137.1"/>
    <property type="molecule type" value="Genomic_DNA"/>
</dbReference>
<dbReference type="NCBIfam" id="TIGR04056">
    <property type="entry name" value="OMP_RagA_SusC"/>
    <property type="match status" value="1"/>
</dbReference>
<dbReference type="InterPro" id="IPR008969">
    <property type="entry name" value="CarboxyPept-like_regulatory"/>
</dbReference>
<dbReference type="PROSITE" id="PS52016">
    <property type="entry name" value="TONB_DEPENDENT_REC_3"/>
    <property type="match status" value="1"/>
</dbReference>
<evidence type="ECO:0000256" key="8">
    <source>
        <dbReference type="ARBA" id="ARBA00023065"/>
    </source>
</evidence>
<proteinExistence type="inferred from homology"/>
<evidence type="ECO:0000256" key="1">
    <source>
        <dbReference type="ARBA" id="ARBA00004571"/>
    </source>
</evidence>
<feature type="domain" description="TonB-dependent receptor plug" evidence="12">
    <location>
        <begin position="105"/>
        <end position="234"/>
    </location>
</feature>
<gene>
    <name evidence="13" type="ORF">SAMN04488029_2358</name>
</gene>